<dbReference type="InParanoid" id="A0A401GN16"/>
<dbReference type="RefSeq" id="XP_027614544.1">
    <property type="nucleotide sequence ID" value="XM_027758743.1"/>
</dbReference>
<gene>
    <name evidence="1" type="ORF">SCP_0506860</name>
</gene>
<sequence length="469" mass="52469">MIFARLTGKHAGYADHAVASRSGEGSANFSAERVPPPVIAVDNPVIRAIFNRDRSVSVASSFNSLFDGPYQEDEEFVGTGSTLDMSLQRYAYEETSDEAMEEVDCDLVIYDDDLHSRHPSLSPTPTVVKMEENYEPVLQWEPIGTHDRVADALVPNAPQLSGLSSGLCTCKPAMSIELHATPLDEGNPTFAMGAPSMDAMQSLLEPPQTRAADGYLRRTAPFFPHHLLQQFPPPLRILPMLSDCYWVRGTEWIDLSEDATGFLLEPFGWHPPSENPVEPVLQTRIDRHRSTSVASSYNSLFDGPYEEDEELVDTRFTPGALSQHDSYNDLYDEALEDICFDDGHHDDDPYSRGTYPSPIPTVVKMEEYESVLREDPIGTHDVVADAFLPESTNWIVDGGSAIPRAPRKAKIMAIARLTDHFRSERVMVLAKEKRSCKRSPQLTRKRRAKRRGKTPVIVAKLGRHKTEMR</sequence>
<accession>A0A401GN16</accession>
<name>A0A401GN16_9APHY</name>
<comment type="caution">
    <text evidence="1">The sequence shown here is derived from an EMBL/GenBank/DDBJ whole genome shotgun (WGS) entry which is preliminary data.</text>
</comment>
<keyword evidence="2" id="KW-1185">Reference proteome</keyword>
<dbReference type="EMBL" id="BFAD01000005">
    <property type="protein sequence ID" value="GBE83631.1"/>
    <property type="molecule type" value="Genomic_DNA"/>
</dbReference>
<dbReference type="GeneID" id="38780548"/>
<reference evidence="1 2" key="1">
    <citation type="journal article" date="2018" name="Sci. Rep.">
        <title>Genome sequence of the cauliflower mushroom Sparassis crispa (Hanabiratake) and its association with beneficial usage.</title>
        <authorList>
            <person name="Kiyama R."/>
            <person name="Furutani Y."/>
            <person name="Kawaguchi K."/>
            <person name="Nakanishi T."/>
        </authorList>
    </citation>
    <scope>NUCLEOTIDE SEQUENCE [LARGE SCALE GENOMIC DNA]</scope>
</reference>
<protein>
    <submittedName>
        <fullName evidence="1">Uncharacterized protein</fullName>
    </submittedName>
</protein>
<proteinExistence type="predicted"/>
<organism evidence="1 2">
    <name type="scientific">Sparassis crispa</name>
    <dbReference type="NCBI Taxonomy" id="139825"/>
    <lineage>
        <taxon>Eukaryota</taxon>
        <taxon>Fungi</taxon>
        <taxon>Dikarya</taxon>
        <taxon>Basidiomycota</taxon>
        <taxon>Agaricomycotina</taxon>
        <taxon>Agaricomycetes</taxon>
        <taxon>Polyporales</taxon>
        <taxon>Sparassidaceae</taxon>
        <taxon>Sparassis</taxon>
    </lineage>
</organism>
<evidence type="ECO:0000313" key="1">
    <source>
        <dbReference type="EMBL" id="GBE83631.1"/>
    </source>
</evidence>
<dbReference type="Proteomes" id="UP000287166">
    <property type="component" value="Unassembled WGS sequence"/>
</dbReference>
<evidence type="ECO:0000313" key="2">
    <source>
        <dbReference type="Proteomes" id="UP000287166"/>
    </source>
</evidence>
<dbReference type="AlphaFoldDB" id="A0A401GN16"/>